<dbReference type="EMBL" id="PRFA01000046">
    <property type="protein sequence ID" value="PWU90958.1"/>
    <property type="molecule type" value="Genomic_DNA"/>
</dbReference>
<dbReference type="VEuPathDB" id="TriTrypDB:BCY84_13639"/>
<comment type="cofactor">
    <cofactor evidence="1 9">
        <name>FAD</name>
        <dbReference type="ChEBI" id="CHEBI:57692"/>
    </cofactor>
</comment>
<dbReference type="Gene3D" id="3.50.50.60">
    <property type="entry name" value="FAD/NAD(P)-binding domain"/>
    <property type="match status" value="1"/>
</dbReference>
<feature type="transmembrane region" description="Helical" evidence="9">
    <location>
        <begin position="525"/>
        <end position="546"/>
    </location>
</feature>
<dbReference type="VEuPathDB" id="TriTrypDB:ECC02_006453"/>
<dbReference type="VEuPathDB" id="TriTrypDB:TcBrA4_0074790"/>
<organism evidence="12 13">
    <name type="scientific">Trypanosoma cruzi</name>
    <dbReference type="NCBI Taxonomy" id="5693"/>
    <lineage>
        <taxon>Eukaryota</taxon>
        <taxon>Discoba</taxon>
        <taxon>Euglenozoa</taxon>
        <taxon>Kinetoplastea</taxon>
        <taxon>Metakinetoplastina</taxon>
        <taxon>Trypanosomatida</taxon>
        <taxon>Trypanosomatidae</taxon>
        <taxon>Trypanosoma</taxon>
        <taxon>Schizotrypanum</taxon>
    </lineage>
</organism>
<dbReference type="InterPro" id="IPR036188">
    <property type="entry name" value="FAD/NAD-bd_sf"/>
</dbReference>
<evidence type="ECO:0000256" key="6">
    <source>
        <dbReference type="ARBA" id="ARBA00022827"/>
    </source>
</evidence>
<feature type="signal peptide" evidence="10">
    <location>
        <begin position="1"/>
        <end position="21"/>
    </location>
</feature>
<dbReference type="GO" id="GO:0005783">
    <property type="term" value="C:endoplasmic reticulum"/>
    <property type="evidence" value="ECO:0007669"/>
    <property type="project" value="TreeGrafter"/>
</dbReference>
<dbReference type="GO" id="GO:0004506">
    <property type="term" value="F:squalene monooxygenase activity"/>
    <property type="evidence" value="ECO:0007669"/>
    <property type="project" value="UniProtKB-UniRule"/>
</dbReference>
<comment type="subcellular location">
    <subcellularLocation>
        <location evidence="2">Membrane</location>
    </subcellularLocation>
</comment>
<evidence type="ECO:0000256" key="2">
    <source>
        <dbReference type="ARBA" id="ARBA00004370"/>
    </source>
</evidence>
<evidence type="ECO:0000256" key="4">
    <source>
        <dbReference type="ARBA" id="ARBA00012312"/>
    </source>
</evidence>
<gene>
    <name evidence="12" type="ORF">C4B63_46g14</name>
</gene>
<comment type="catalytic activity">
    <reaction evidence="9">
        <text>squalene + reduced [NADPH--hemoprotein reductase] + O2 = (S)-2,3-epoxysqualene + oxidized [NADPH--hemoprotein reductase] + H2O + H(+)</text>
        <dbReference type="Rhea" id="RHEA:25282"/>
        <dbReference type="Rhea" id="RHEA-COMP:11964"/>
        <dbReference type="Rhea" id="RHEA-COMP:11965"/>
        <dbReference type="ChEBI" id="CHEBI:15377"/>
        <dbReference type="ChEBI" id="CHEBI:15378"/>
        <dbReference type="ChEBI" id="CHEBI:15379"/>
        <dbReference type="ChEBI" id="CHEBI:15440"/>
        <dbReference type="ChEBI" id="CHEBI:15441"/>
        <dbReference type="ChEBI" id="CHEBI:57618"/>
        <dbReference type="ChEBI" id="CHEBI:58210"/>
        <dbReference type="EC" id="1.14.14.17"/>
    </reaction>
</comment>
<evidence type="ECO:0000259" key="11">
    <source>
        <dbReference type="Pfam" id="PF08491"/>
    </source>
</evidence>
<keyword evidence="7 9" id="KW-0560">Oxidoreductase</keyword>
<keyword evidence="9" id="KW-0812">Transmembrane</keyword>
<dbReference type="VEuPathDB" id="TriTrypDB:TcYC6_0103070"/>
<keyword evidence="10" id="KW-0732">Signal</keyword>
<dbReference type="GO" id="GO:0016126">
    <property type="term" value="P:sterol biosynthetic process"/>
    <property type="evidence" value="ECO:0007669"/>
    <property type="project" value="UniProtKB-UniRule"/>
</dbReference>
<evidence type="ECO:0000256" key="10">
    <source>
        <dbReference type="SAM" id="SignalP"/>
    </source>
</evidence>
<name>A0A2V2V798_TRYCR</name>
<dbReference type="VEuPathDB" id="TriTrypDB:TCDM_04105"/>
<dbReference type="VEuPathDB" id="TriTrypDB:TcCLB.509587.20"/>
<protein>
    <recommendedName>
        <fullName evidence="4 9">Squalene monooxygenase</fullName>
        <ecNumber evidence="4 9">1.14.14.17</ecNumber>
    </recommendedName>
</protein>
<dbReference type="VEuPathDB" id="TriTrypDB:C4B63_46g14"/>
<evidence type="ECO:0000256" key="3">
    <source>
        <dbReference type="ARBA" id="ARBA00008802"/>
    </source>
</evidence>
<evidence type="ECO:0000256" key="9">
    <source>
        <dbReference type="RuleBase" id="RU367121"/>
    </source>
</evidence>
<proteinExistence type="inferred from homology"/>
<evidence type="ECO:0000313" key="13">
    <source>
        <dbReference type="Proteomes" id="UP000246121"/>
    </source>
</evidence>
<comment type="similarity">
    <text evidence="3 9">Belongs to the squalene monooxygenase family.</text>
</comment>
<dbReference type="VEuPathDB" id="TriTrypDB:TcCLB.503999.10"/>
<comment type="caution">
    <text evidence="12">The sequence shown here is derived from an EMBL/GenBank/DDBJ whole genome shotgun (WGS) entry which is preliminary data.</text>
</comment>
<dbReference type="VEuPathDB" id="TriTrypDB:TcCL_ESM03263"/>
<dbReference type="PANTHER" id="PTHR10835">
    <property type="entry name" value="SQUALENE MONOOXYGENASE"/>
    <property type="match status" value="1"/>
</dbReference>
<evidence type="ECO:0000256" key="1">
    <source>
        <dbReference type="ARBA" id="ARBA00001974"/>
    </source>
</evidence>
<evidence type="ECO:0000256" key="8">
    <source>
        <dbReference type="ARBA" id="ARBA00023136"/>
    </source>
</evidence>
<keyword evidence="9" id="KW-1133">Transmembrane helix</keyword>
<dbReference type="VEuPathDB" id="TriTrypDB:Tc_MARK_2699"/>
<dbReference type="GO" id="GO:0016020">
    <property type="term" value="C:membrane"/>
    <property type="evidence" value="ECO:0007669"/>
    <property type="project" value="UniProtKB-SubCell"/>
</dbReference>
<dbReference type="VEuPathDB" id="TriTrypDB:C3747_48g16"/>
<dbReference type="VEuPathDB" id="TriTrypDB:TcG_03306"/>
<keyword evidence="8 9" id="KW-0472">Membrane</keyword>
<evidence type="ECO:0000256" key="7">
    <source>
        <dbReference type="ARBA" id="ARBA00023002"/>
    </source>
</evidence>
<dbReference type="VEuPathDB" id="TriTrypDB:TCSYLVIO_003484"/>
<dbReference type="VEuPathDB" id="TriTrypDB:C3747_48g17"/>
<comment type="function">
    <text evidence="9">Catalyzes the stereospecific oxidation of squalene to (S)-2,3-epoxysqualene, and is considered to be a rate-limiting enzyme in steroid biosynthesis.</text>
</comment>
<dbReference type="GO" id="GO:0050660">
    <property type="term" value="F:flavin adenine dinucleotide binding"/>
    <property type="evidence" value="ECO:0007669"/>
    <property type="project" value="UniProtKB-UniRule"/>
</dbReference>
<dbReference type="InterPro" id="IPR040125">
    <property type="entry name" value="Squalene_monox"/>
</dbReference>
<evidence type="ECO:0000256" key="5">
    <source>
        <dbReference type="ARBA" id="ARBA00022630"/>
    </source>
</evidence>
<evidence type="ECO:0000313" key="12">
    <source>
        <dbReference type="EMBL" id="PWU90958.1"/>
    </source>
</evidence>
<dbReference type="InterPro" id="IPR013698">
    <property type="entry name" value="Squalene_epoxidase"/>
</dbReference>
<dbReference type="VEuPathDB" id="TriTrypDB:TcCLB.509589.20"/>
<feature type="chain" id="PRO_5016063795" description="Squalene monooxygenase" evidence="10">
    <location>
        <begin position="22"/>
        <end position="572"/>
    </location>
</feature>
<dbReference type="AlphaFoldDB" id="A0A2V2V798"/>
<dbReference type="Pfam" id="PF08491">
    <property type="entry name" value="SE"/>
    <property type="match status" value="1"/>
</dbReference>
<feature type="transmembrane region" description="Helical" evidence="9">
    <location>
        <begin position="466"/>
        <end position="486"/>
    </location>
</feature>
<keyword evidence="5 9" id="KW-0285">Flavoprotein</keyword>
<accession>A0A2V2V798</accession>
<reference evidence="12 13" key="1">
    <citation type="journal article" date="2018" name="Microb. Genom.">
        <title>Expanding an expanded genome: long-read sequencing of Trypanosoma cruzi.</title>
        <authorList>
            <person name="Berna L."/>
            <person name="Rodriguez M."/>
            <person name="Chiribao M.L."/>
            <person name="Parodi-Talice A."/>
            <person name="Pita S."/>
            <person name="Rijo G."/>
            <person name="Alvarez-Valin F."/>
            <person name="Robello C."/>
        </authorList>
    </citation>
    <scope>NUCLEOTIDE SEQUENCE [LARGE SCALE GENOMIC DNA]</scope>
    <source>
        <strain evidence="12 13">Dm28c</strain>
    </source>
</reference>
<dbReference type="Proteomes" id="UP000246121">
    <property type="component" value="Unassembled WGS sequence"/>
</dbReference>
<dbReference type="UniPathway" id="UPA00767">
    <property type="reaction ID" value="UER00752"/>
</dbReference>
<sequence length="572" mass="63792">MFCTFTLLVVVTVLILNHVLSRLRFKPTRTNYDYDAIIVGGSIAGPVMAKALSEQNRKVLLLERSLFVKPDRIVGELLQPGGINALKQVNMDGCATSVGMPCEGYMLLDSKGAGVKLPYGAGFQGVSFHFGDFVNNLREHVWYNCSSNVTMLEATVNTVLVESTGLLERAYGVEYSISEDYKVPETPFRRDVSAQPQSTETTTATVRRVATAPLIIMCDGGSSKFKSKYQHYTPAQDYHSNFVGLILRNVQLPSEKYGTVFLAKTGPVLSYRLDPNELRMLVDYNKPNLPDLGQQSKWLVEEVAPGLPAEMRSEFIRAAKDTSRIRSMPVAHYPATFPSIRGYVGLGDHANQRHPLTGGGMTCAFNDVLRLAGSLAVIPRLRGNDVNDMTEIEDRIQKAILQYSQKRFLHCGSINILSWALYAVFQSPPLRDACLDYFMLGGDCVDGPISLLSGMELSSLTLLFHYYRVMIFYLLNTVTCTGAYSCRDEKKPSFSQKCFNAAIFLVNPFRLAGALRILLSATLVFAPLVYYEFVSLWILMDPTGVFPNMARKMKILLYRVFFDGKHRKPVGI</sequence>
<dbReference type="PRINTS" id="PR00420">
    <property type="entry name" value="RNGMNOXGNASE"/>
</dbReference>
<keyword evidence="6 9" id="KW-0274">FAD</keyword>
<dbReference type="PANTHER" id="PTHR10835:SF0">
    <property type="entry name" value="SQUALENE MONOOXYGENASE"/>
    <property type="match status" value="1"/>
</dbReference>
<dbReference type="EC" id="1.14.14.17" evidence="4 9"/>
<keyword evidence="12" id="KW-0503">Monooxygenase</keyword>
<feature type="domain" description="Squalene epoxidase" evidence="11">
    <location>
        <begin position="212"/>
        <end position="477"/>
    </location>
</feature>
<dbReference type="SUPFAM" id="SSF51905">
    <property type="entry name" value="FAD/NAD(P)-binding domain"/>
    <property type="match status" value="1"/>
</dbReference>